<organism evidence="3 4">
    <name type="scientific">Roseibacillus persicicus</name>
    <dbReference type="NCBI Taxonomy" id="454148"/>
    <lineage>
        <taxon>Bacteria</taxon>
        <taxon>Pseudomonadati</taxon>
        <taxon>Verrucomicrobiota</taxon>
        <taxon>Verrucomicrobiia</taxon>
        <taxon>Verrucomicrobiales</taxon>
        <taxon>Verrucomicrobiaceae</taxon>
        <taxon>Roseibacillus</taxon>
    </lineage>
</organism>
<feature type="compositionally biased region" description="Basic and acidic residues" evidence="1">
    <location>
        <begin position="59"/>
        <end position="70"/>
    </location>
</feature>
<proteinExistence type="predicted"/>
<comment type="caution">
    <text evidence="3">The sequence shown here is derived from an EMBL/GenBank/DDBJ whole genome shotgun (WGS) entry which is preliminary data.</text>
</comment>
<keyword evidence="4" id="KW-1185">Reference proteome</keyword>
<dbReference type="RefSeq" id="WP_189566665.1">
    <property type="nucleotide sequence ID" value="NZ_BMXI01000001.1"/>
</dbReference>
<evidence type="ECO:0000256" key="2">
    <source>
        <dbReference type="SAM" id="Phobius"/>
    </source>
</evidence>
<protein>
    <recommendedName>
        <fullName evidence="5">FeoB-associated Cys-rich membrane protein</fullName>
    </recommendedName>
</protein>
<keyword evidence="2" id="KW-1133">Transmembrane helix</keyword>
<gene>
    <name evidence="3" type="ORF">GCM10007100_02930</name>
</gene>
<evidence type="ECO:0008006" key="5">
    <source>
        <dbReference type="Google" id="ProtNLM"/>
    </source>
</evidence>
<feature type="region of interest" description="Disordered" evidence="1">
    <location>
        <begin position="50"/>
        <end position="70"/>
    </location>
</feature>
<name>A0A918WF77_9BACT</name>
<evidence type="ECO:0000256" key="1">
    <source>
        <dbReference type="SAM" id="MobiDB-lite"/>
    </source>
</evidence>
<keyword evidence="2" id="KW-0812">Transmembrane</keyword>
<dbReference type="Proteomes" id="UP000644507">
    <property type="component" value="Unassembled WGS sequence"/>
</dbReference>
<evidence type="ECO:0000313" key="3">
    <source>
        <dbReference type="EMBL" id="GHC41539.1"/>
    </source>
</evidence>
<accession>A0A918WF77</accession>
<evidence type="ECO:0000313" key="4">
    <source>
        <dbReference type="Proteomes" id="UP000644507"/>
    </source>
</evidence>
<keyword evidence="2" id="KW-0472">Membrane</keyword>
<feature type="transmembrane region" description="Helical" evidence="2">
    <location>
        <begin position="12"/>
        <end position="29"/>
    </location>
</feature>
<sequence>MTILFQATTVDWQAIVVFALLLGAIVYLVSLTRGKKSKSCGSGQCGCVKKNGDLPLPSKKSEGRSATDHS</sequence>
<reference evidence="3" key="1">
    <citation type="journal article" date="2014" name="Int. J. Syst. Evol. Microbiol.">
        <title>Complete genome sequence of Corynebacterium casei LMG S-19264T (=DSM 44701T), isolated from a smear-ripened cheese.</title>
        <authorList>
            <consortium name="US DOE Joint Genome Institute (JGI-PGF)"/>
            <person name="Walter F."/>
            <person name="Albersmeier A."/>
            <person name="Kalinowski J."/>
            <person name="Ruckert C."/>
        </authorList>
    </citation>
    <scope>NUCLEOTIDE SEQUENCE</scope>
    <source>
        <strain evidence="3">KCTC 12988</strain>
    </source>
</reference>
<dbReference type="EMBL" id="BMXI01000001">
    <property type="protein sequence ID" value="GHC41539.1"/>
    <property type="molecule type" value="Genomic_DNA"/>
</dbReference>
<reference evidence="3" key="2">
    <citation type="submission" date="2020-09" db="EMBL/GenBank/DDBJ databases">
        <authorList>
            <person name="Sun Q."/>
            <person name="Kim S."/>
        </authorList>
    </citation>
    <scope>NUCLEOTIDE SEQUENCE</scope>
    <source>
        <strain evidence="3">KCTC 12988</strain>
    </source>
</reference>
<dbReference type="AlphaFoldDB" id="A0A918WF77"/>